<organism evidence="1 2">
    <name type="scientific">Chlorovirus heliozoae</name>
    <dbReference type="NCBI Taxonomy" id="322019"/>
    <lineage>
        <taxon>Viruses</taxon>
        <taxon>Varidnaviria</taxon>
        <taxon>Bamfordvirae</taxon>
        <taxon>Nucleocytoviricota</taxon>
        <taxon>Megaviricetes</taxon>
        <taxon>Algavirales</taxon>
        <taxon>Phycodnaviridae</taxon>
        <taxon>Chlorovirus</taxon>
    </lineage>
</organism>
<evidence type="ECO:0000313" key="1">
    <source>
        <dbReference type="EMBL" id="ABT16574.1"/>
    </source>
</evidence>
<sequence>MSSTNIFSGMDTKDMLGLYSSLVGGNTPKEEEAELFRSLREEYNKTNPEKELGPEVLTSYQAFCIATNFEEAKDVRMNQTIDGFEDSTMEYTPWDPLIPVDDTQQYPGDECVPRPTTRHVPVVIPPREGEREHEDFENFYQGNDIEGLEEDLPDTSPFYEDAITVDDDQMPDGNNVSTSVCMSL</sequence>
<gene>
    <name evidence="1" type="primary">Z440R</name>
    <name evidence="1" type="ORF">ATCV1_Z440R</name>
</gene>
<protein>
    <submittedName>
        <fullName evidence="1">Uncharacterized protein Z440R</fullName>
    </submittedName>
</protein>
<keyword evidence="2" id="KW-1185">Reference proteome</keyword>
<dbReference type="Proteomes" id="UP000202420">
    <property type="component" value="Segment"/>
</dbReference>
<reference evidence="1 2" key="1">
    <citation type="submission" date="2006-09" db="EMBL/GenBank/DDBJ databases">
        <title>Sequence and annotation of the 288-kb ATCV-1 virus that infects an endosymbiotic Chlorella strain of the heliozoon Acanthocystis turfacea.</title>
        <authorList>
            <person name="Fitzgerald L.A."/>
            <person name="Graves M.V."/>
            <person name="Li X."/>
            <person name="Pfitzner A.J.P."/>
            <person name="Hartigan J."/>
            <person name="Van Etten J.L."/>
        </authorList>
    </citation>
    <scope>NUCLEOTIDE SEQUENCE [LARGE SCALE GENOMIC DNA]</scope>
    <source>
        <strain evidence="1 2">ATCV-1</strain>
    </source>
</reference>
<dbReference type="OrthoDB" id="21146at10239"/>
<evidence type="ECO:0000313" key="2">
    <source>
        <dbReference type="Proteomes" id="UP000202420"/>
    </source>
</evidence>
<dbReference type="EMBL" id="EF101928">
    <property type="protein sequence ID" value="ABT16574.1"/>
    <property type="molecule type" value="Genomic_DNA"/>
</dbReference>
<proteinExistence type="predicted"/>
<accession>A7K950</accession>
<name>A7K950_9PHYC</name>
<dbReference type="KEGG" id="vg:5470398"/>
<dbReference type="GeneID" id="5470398"/>
<dbReference type="RefSeq" id="YP_001426921.1">
    <property type="nucleotide sequence ID" value="NC_008724.1"/>
</dbReference>